<accession>A0A644YR52</accession>
<proteinExistence type="predicted"/>
<feature type="compositionally biased region" description="Low complexity" evidence="1">
    <location>
        <begin position="220"/>
        <end position="233"/>
    </location>
</feature>
<name>A0A644YR52_9ZZZZ</name>
<comment type="caution">
    <text evidence="2">The sequence shown here is derived from an EMBL/GenBank/DDBJ whole genome shotgun (WGS) entry which is preliminary data.</text>
</comment>
<feature type="compositionally biased region" description="Basic and acidic residues" evidence="1">
    <location>
        <begin position="199"/>
        <end position="208"/>
    </location>
</feature>
<feature type="compositionally biased region" description="Basic and acidic residues" evidence="1">
    <location>
        <begin position="237"/>
        <end position="249"/>
    </location>
</feature>
<feature type="compositionally biased region" description="Basic and acidic residues" evidence="1">
    <location>
        <begin position="271"/>
        <end position="295"/>
    </location>
</feature>
<evidence type="ECO:0000256" key="1">
    <source>
        <dbReference type="SAM" id="MobiDB-lite"/>
    </source>
</evidence>
<dbReference type="AlphaFoldDB" id="A0A644YR52"/>
<dbReference type="EMBL" id="VSSQ01005945">
    <property type="protein sequence ID" value="MPM30980.1"/>
    <property type="molecule type" value="Genomic_DNA"/>
</dbReference>
<gene>
    <name evidence="2" type="ORF">SDC9_77533</name>
</gene>
<reference evidence="2" key="1">
    <citation type="submission" date="2019-08" db="EMBL/GenBank/DDBJ databases">
        <authorList>
            <person name="Kucharzyk K."/>
            <person name="Murdoch R.W."/>
            <person name="Higgins S."/>
            <person name="Loffler F."/>
        </authorList>
    </citation>
    <scope>NUCLEOTIDE SEQUENCE</scope>
</reference>
<feature type="region of interest" description="Disordered" evidence="1">
    <location>
        <begin position="105"/>
        <end position="132"/>
    </location>
</feature>
<sequence length="451" mass="47619">MHHRARPLRNPDDGVIGRVAAQMPPRLGDRDRPGGGEVVPEVAVAFQRRGDSRVIRRAQDDRDLPRAEPALARQVCRAQRRQQGAHLLTQHVRRALDATASGANLAGGGAHVQAQAERGRVTFPGRPGPVDQLLIGRRRPRAVSGAVRGPPLGQALPGVRQGALEHLQGGDAPGAAHGRQHPAPRGHAAFLLAGVEQHERGMGDHGDDGEGSGGRVVHHPSPGLGVGVLPQPGHVAGQRERSRRARGDDSAPVGQLPTGLAPQPPAGHRQPLHERAARNRNPGDRSSEHPDGRGDEEQDTATAVERGHETRPADTEGNQLAQRQAEQDAASGETGELHGHQLAAALVGRFSAGHGGSLLGRLRWRGTAGGLRQWLRGRRRVRGDRGRPRLLGTARGVVGLIGERLPCFRPGGCCCFDHGGTGHDPGSDRACRRRTATCGSGRTTACASTAS</sequence>
<organism evidence="2">
    <name type="scientific">bioreactor metagenome</name>
    <dbReference type="NCBI Taxonomy" id="1076179"/>
    <lineage>
        <taxon>unclassified sequences</taxon>
        <taxon>metagenomes</taxon>
        <taxon>ecological metagenomes</taxon>
    </lineage>
</organism>
<evidence type="ECO:0000313" key="2">
    <source>
        <dbReference type="EMBL" id="MPM30980.1"/>
    </source>
</evidence>
<protein>
    <submittedName>
        <fullName evidence="2">Uncharacterized protein</fullName>
    </submittedName>
</protein>
<feature type="compositionally biased region" description="Basic and acidic residues" evidence="1">
    <location>
        <begin position="305"/>
        <end position="314"/>
    </location>
</feature>
<feature type="region of interest" description="Disordered" evidence="1">
    <location>
        <begin position="199"/>
        <end position="337"/>
    </location>
</feature>